<organism evidence="1 2">
    <name type="scientific">Sediminihabitans luteus</name>
    <dbReference type="NCBI Taxonomy" id="1138585"/>
    <lineage>
        <taxon>Bacteria</taxon>
        <taxon>Bacillati</taxon>
        <taxon>Actinomycetota</taxon>
        <taxon>Actinomycetes</taxon>
        <taxon>Micrococcales</taxon>
        <taxon>Cellulomonadaceae</taxon>
        <taxon>Sediminihabitans</taxon>
    </lineage>
</organism>
<dbReference type="PANTHER" id="PTHR18901">
    <property type="entry name" value="2-DEOXYGLUCOSE-6-PHOSPHATE PHOSPHATASE 2"/>
    <property type="match status" value="1"/>
</dbReference>
<dbReference type="GO" id="GO:0016787">
    <property type="term" value="F:hydrolase activity"/>
    <property type="evidence" value="ECO:0007669"/>
    <property type="project" value="UniProtKB-KW"/>
</dbReference>
<dbReference type="PRINTS" id="PR00413">
    <property type="entry name" value="HADHALOGNASE"/>
</dbReference>
<evidence type="ECO:0000313" key="2">
    <source>
        <dbReference type="Proteomes" id="UP000231693"/>
    </source>
</evidence>
<dbReference type="CDD" id="cd07505">
    <property type="entry name" value="HAD_BPGM-like"/>
    <property type="match status" value="1"/>
</dbReference>
<sequence>MGLTTGGRVAARRLVRTPTVRTCSAMPVPSPATDALLDGLRPPAAVLWDMDGTLVDTEPYWMAAEHELVEAHGGVWTHEQAMQLVGNSLETSATILQAAGVDLTVDEILEFLGSRVAAQIAEHAPWRPGALELLVALREAGVPCALVTMSYRSIAGRLVDVAPAGAFAQVVCGDDVEHGKPDPEAYLRAAELLGVDVTDCVAIEDSPPGISAALASGATTIGVQAVVPVEPRPGLSRLASLTGVDLARLARIHAGEVVDELA</sequence>
<dbReference type="NCBIfam" id="TIGR01509">
    <property type="entry name" value="HAD-SF-IA-v3"/>
    <property type="match status" value="1"/>
</dbReference>
<evidence type="ECO:0000313" key="1">
    <source>
        <dbReference type="EMBL" id="PJJ74368.1"/>
    </source>
</evidence>
<dbReference type="EMBL" id="PGFE01000002">
    <property type="protein sequence ID" value="PJJ74368.1"/>
    <property type="molecule type" value="Genomic_DNA"/>
</dbReference>
<proteinExistence type="predicted"/>
<keyword evidence="1" id="KW-0378">Hydrolase</keyword>
<dbReference type="SFLD" id="SFLDS00003">
    <property type="entry name" value="Haloacid_Dehalogenase"/>
    <property type="match status" value="1"/>
</dbReference>
<dbReference type="Proteomes" id="UP000231693">
    <property type="component" value="Unassembled WGS sequence"/>
</dbReference>
<dbReference type="InterPro" id="IPR036412">
    <property type="entry name" value="HAD-like_sf"/>
</dbReference>
<protein>
    <submittedName>
        <fullName evidence="1">HAD superfamily hydrolase (TIGR01509 family)</fullName>
    </submittedName>
</protein>
<dbReference type="AlphaFoldDB" id="A0A2M9CRA9"/>
<dbReference type="InterPro" id="IPR006439">
    <property type="entry name" value="HAD-SF_hydro_IA"/>
</dbReference>
<keyword evidence="2" id="KW-1185">Reference proteome</keyword>
<dbReference type="Gene3D" id="3.40.50.1000">
    <property type="entry name" value="HAD superfamily/HAD-like"/>
    <property type="match status" value="1"/>
</dbReference>
<gene>
    <name evidence="1" type="ORF">CLV28_1864</name>
</gene>
<reference evidence="1 2" key="1">
    <citation type="submission" date="2017-11" db="EMBL/GenBank/DDBJ databases">
        <title>Genomic Encyclopedia of Archaeal and Bacterial Type Strains, Phase II (KMG-II): From Individual Species to Whole Genera.</title>
        <authorList>
            <person name="Goeker M."/>
        </authorList>
    </citation>
    <scope>NUCLEOTIDE SEQUENCE [LARGE SCALE GENOMIC DNA]</scope>
    <source>
        <strain evidence="1 2">DSM 25478</strain>
    </source>
</reference>
<dbReference type="InterPro" id="IPR023214">
    <property type="entry name" value="HAD_sf"/>
</dbReference>
<dbReference type="Pfam" id="PF00702">
    <property type="entry name" value="Hydrolase"/>
    <property type="match status" value="1"/>
</dbReference>
<comment type="caution">
    <text evidence="1">The sequence shown here is derived from an EMBL/GenBank/DDBJ whole genome shotgun (WGS) entry which is preliminary data.</text>
</comment>
<accession>A0A2M9CRA9</accession>
<name>A0A2M9CRA9_9CELL</name>
<dbReference type="Gene3D" id="1.10.150.240">
    <property type="entry name" value="Putative phosphatase, domain 2"/>
    <property type="match status" value="1"/>
</dbReference>
<dbReference type="SUPFAM" id="SSF56784">
    <property type="entry name" value="HAD-like"/>
    <property type="match status" value="1"/>
</dbReference>
<dbReference type="InterPro" id="IPR023198">
    <property type="entry name" value="PGP-like_dom2"/>
</dbReference>
<dbReference type="PANTHER" id="PTHR18901:SF38">
    <property type="entry name" value="PSEUDOURIDINE-5'-PHOSPHATASE"/>
    <property type="match status" value="1"/>
</dbReference>
<dbReference type="SFLD" id="SFLDG01129">
    <property type="entry name" value="C1.5:_HAD__Beta-PGM__Phosphata"/>
    <property type="match status" value="1"/>
</dbReference>